<dbReference type="FunCoup" id="A0A1B7N661">
    <property type="interactions" value="257"/>
</dbReference>
<reference evidence="1 2" key="1">
    <citation type="submission" date="2016-06" db="EMBL/GenBank/DDBJ databases">
        <title>Comparative genomics of the ectomycorrhizal sister species Rhizopogon vinicolor and Rhizopogon vesiculosus (Basidiomycota: Boletales) reveals a divergence of the mating type B locus.</title>
        <authorList>
            <consortium name="DOE Joint Genome Institute"/>
            <person name="Mujic A.B."/>
            <person name="Kuo A."/>
            <person name="Tritt A."/>
            <person name="Lipzen A."/>
            <person name="Chen C."/>
            <person name="Johnson J."/>
            <person name="Sharma A."/>
            <person name="Barry K."/>
            <person name="Grigoriev I.V."/>
            <person name="Spatafora J.W."/>
        </authorList>
    </citation>
    <scope>NUCLEOTIDE SEQUENCE [LARGE SCALE GENOMIC DNA]</scope>
    <source>
        <strain evidence="1 2">AM-OR11-026</strain>
    </source>
</reference>
<dbReference type="Pfam" id="PF05871">
    <property type="entry name" value="ESCRT-II"/>
    <property type="match status" value="1"/>
</dbReference>
<dbReference type="InParanoid" id="A0A1B7N661"/>
<dbReference type="GO" id="GO:0071985">
    <property type="term" value="P:multivesicular body sorting pathway"/>
    <property type="evidence" value="ECO:0007669"/>
    <property type="project" value="InterPro"/>
</dbReference>
<sequence>MALSPLCIPIDELTRSLGFLLPSIHSAPPVFTRLFVLLVEDAEILRNKRINRQVPPSCISSLMAEMVAKNIAVYEPPKQIRAVMLYWRLPEECPDETVTGQLNTILTFYEISDPLIPSPLSGILIPFLQRAIMTLTRSNRAQIIGVADSEDVRFFAATK</sequence>
<dbReference type="GO" id="GO:0000814">
    <property type="term" value="C:ESCRT II complex"/>
    <property type="evidence" value="ECO:0007669"/>
    <property type="project" value="InterPro"/>
</dbReference>
<accession>A0A1B7N661</accession>
<dbReference type="Gene3D" id="1.10.10.10">
    <property type="entry name" value="Winged helix-like DNA-binding domain superfamily/Winged helix DNA-binding domain"/>
    <property type="match status" value="1"/>
</dbReference>
<dbReference type="SUPFAM" id="SSF46785">
    <property type="entry name" value="Winged helix' DNA-binding domain"/>
    <property type="match status" value="2"/>
</dbReference>
<evidence type="ECO:0000313" key="1">
    <source>
        <dbReference type="EMBL" id="OAX40333.1"/>
    </source>
</evidence>
<dbReference type="AlphaFoldDB" id="A0A1B7N661"/>
<dbReference type="InterPro" id="IPR036390">
    <property type="entry name" value="WH_DNA-bd_sf"/>
</dbReference>
<dbReference type="OrthoDB" id="245150at2759"/>
<evidence type="ECO:0000313" key="2">
    <source>
        <dbReference type="Proteomes" id="UP000092154"/>
    </source>
</evidence>
<dbReference type="STRING" id="1314800.A0A1B7N661"/>
<protein>
    <submittedName>
        <fullName evidence="1">Uncharacterized protein</fullName>
    </submittedName>
</protein>
<dbReference type="Proteomes" id="UP000092154">
    <property type="component" value="Unassembled WGS sequence"/>
</dbReference>
<proteinExistence type="predicted"/>
<dbReference type="EMBL" id="KV448216">
    <property type="protein sequence ID" value="OAX40333.1"/>
    <property type="molecule type" value="Genomic_DNA"/>
</dbReference>
<dbReference type="InterPro" id="IPR036388">
    <property type="entry name" value="WH-like_DNA-bd_sf"/>
</dbReference>
<organism evidence="1 2">
    <name type="scientific">Rhizopogon vinicolor AM-OR11-026</name>
    <dbReference type="NCBI Taxonomy" id="1314800"/>
    <lineage>
        <taxon>Eukaryota</taxon>
        <taxon>Fungi</taxon>
        <taxon>Dikarya</taxon>
        <taxon>Basidiomycota</taxon>
        <taxon>Agaricomycotina</taxon>
        <taxon>Agaricomycetes</taxon>
        <taxon>Agaricomycetidae</taxon>
        <taxon>Boletales</taxon>
        <taxon>Suillineae</taxon>
        <taxon>Rhizopogonaceae</taxon>
        <taxon>Rhizopogon</taxon>
    </lineage>
</organism>
<dbReference type="InterPro" id="IPR008570">
    <property type="entry name" value="ESCRT-II_cplx_Vps25-sub"/>
</dbReference>
<name>A0A1B7N661_9AGAM</name>
<keyword evidence="2" id="KW-1185">Reference proteome</keyword>
<gene>
    <name evidence="1" type="ORF">K503DRAFT_791466</name>
</gene>